<gene>
    <name evidence="2" type="ORF">H9787_04705</name>
</gene>
<protein>
    <submittedName>
        <fullName evidence="2">Uncharacterized protein</fullName>
    </submittedName>
</protein>
<evidence type="ECO:0000256" key="1">
    <source>
        <dbReference type="SAM" id="SignalP"/>
    </source>
</evidence>
<reference evidence="2" key="2">
    <citation type="submission" date="2021-04" db="EMBL/GenBank/DDBJ databases">
        <authorList>
            <person name="Gilroy R."/>
        </authorList>
    </citation>
    <scope>NUCLEOTIDE SEQUENCE</scope>
    <source>
        <strain evidence="2">ChiBcec18-1249</strain>
    </source>
</reference>
<accession>A0A9D2LHU6</accession>
<organism evidence="2 3">
    <name type="scientific">Candidatus Oscillibacter excrementigallinarum</name>
    <dbReference type="NCBI Taxonomy" id="2838716"/>
    <lineage>
        <taxon>Bacteria</taxon>
        <taxon>Bacillati</taxon>
        <taxon>Bacillota</taxon>
        <taxon>Clostridia</taxon>
        <taxon>Eubacteriales</taxon>
        <taxon>Oscillospiraceae</taxon>
        <taxon>Oscillibacter</taxon>
    </lineage>
</organism>
<sequence length="164" mass="17004">MKKNRWYLRLLALLVLCGALNVTISAAAEAGSSGDPLVTLSYLNETFMDSIMERVDEKIAARNAQLGVSTGSGDSTAATFTVVTLASGQVLTGDIGCEVMLRVGTATCVAPSTPGLIDESAATTLSNGAALVQNHLYMMTVEGRGVRATAATTKLLVRGSYTIA</sequence>
<comment type="caution">
    <text evidence="2">The sequence shown here is derived from an EMBL/GenBank/DDBJ whole genome shotgun (WGS) entry which is preliminary data.</text>
</comment>
<proteinExistence type="predicted"/>
<name>A0A9D2LHU6_9FIRM</name>
<reference evidence="2" key="1">
    <citation type="journal article" date="2021" name="PeerJ">
        <title>Extensive microbial diversity within the chicken gut microbiome revealed by metagenomics and culture.</title>
        <authorList>
            <person name="Gilroy R."/>
            <person name="Ravi A."/>
            <person name="Getino M."/>
            <person name="Pursley I."/>
            <person name="Horton D.L."/>
            <person name="Alikhan N.F."/>
            <person name="Baker D."/>
            <person name="Gharbi K."/>
            <person name="Hall N."/>
            <person name="Watson M."/>
            <person name="Adriaenssens E.M."/>
            <person name="Foster-Nyarko E."/>
            <person name="Jarju S."/>
            <person name="Secka A."/>
            <person name="Antonio M."/>
            <person name="Oren A."/>
            <person name="Chaudhuri R.R."/>
            <person name="La Ragione R."/>
            <person name="Hildebrand F."/>
            <person name="Pallen M.J."/>
        </authorList>
    </citation>
    <scope>NUCLEOTIDE SEQUENCE</scope>
    <source>
        <strain evidence="2">ChiBcec18-1249</strain>
    </source>
</reference>
<evidence type="ECO:0000313" key="2">
    <source>
        <dbReference type="EMBL" id="HJB12992.1"/>
    </source>
</evidence>
<keyword evidence="1" id="KW-0732">Signal</keyword>
<dbReference type="AlphaFoldDB" id="A0A9D2LHU6"/>
<evidence type="ECO:0000313" key="3">
    <source>
        <dbReference type="Proteomes" id="UP000823824"/>
    </source>
</evidence>
<dbReference type="Proteomes" id="UP000823824">
    <property type="component" value="Unassembled WGS sequence"/>
</dbReference>
<feature type="signal peptide" evidence="1">
    <location>
        <begin position="1"/>
        <end position="27"/>
    </location>
</feature>
<feature type="chain" id="PRO_5038604225" evidence="1">
    <location>
        <begin position="28"/>
        <end position="164"/>
    </location>
</feature>
<dbReference type="EMBL" id="DWZJ01000035">
    <property type="protein sequence ID" value="HJB12992.1"/>
    <property type="molecule type" value="Genomic_DNA"/>
</dbReference>